<evidence type="ECO:0000256" key="4">
    <source>
        <dbReference type="ARBA" id="ARBA00022475"/>
    </source>
</evidence>
<dbReference type="InterPro" id="IPR006702">
    <property type="entry name" value="CASP_dom"/>
</dbReference>
<gene>
    <name evidence="11" type="ORF">KP509_23G007900</name>
</gene>
<dbReference type="Proteomes" id="UP000825935">
    <property type="component" value="Chromosome 23"/>
</dbReference>
<feature type="region of interest" description="Disordered" evidence="9">
    <location>
        <begin position="1"/>
        <end position="59"/>
    </location>
</feature>
<feature type="domain" description="Casparian strip membrane protein" evidence="10">
    <location>
        <begin position="74"/>
        <end position="218"/>
    </location>
</feature>
<dbReference type="PANTHER" id="PTHR36488:SF8">
    <property type="entry name" value="CASP-LIKE PROTEIN 1U1"/>
    <property type="match status" value="1"/>
</dbReference>
<reference evidence="11 12" key="1">
    <citation type="submission" date="2021-08" db="EMBL/GenBank/DDBJ databases">
        <title>WGS assembly of Ceratopteris richardii.</title>
        <authorList>
            <person name="Marchant D.B."/>
            <person name="Chen G."/>
            <person name="Jenkins J."/>
            <person name="Shu S."/>
            <person name="Leebens-Mack J."/>
            <person name="Grimwood J."/>
            <person name="Schmutz J."/>
            <person name="Soltis P."/>
            <person name="Soltis D."/>
            <person name="Chen Z.-H."/>
        </authorList>
    </citation>
    <scope>NUCLEOTIDE SEQUENCE [LARGE SCALE GENOMIC DNA]</scope>
    <source>
        <strain evidence="11">Whitten #5841</strain>
        <tissue evidence="11">Leaf</tissue>
    </source>
</reference>
<organism evidence="11 12">
    <name type="scientific">Ceratopteris richardii</name>
    <name type="common">Triangle waterfern</name>
    <dbReference type="NCBI Taxonomy" id="49495"/>
    <lineage>
        <taxon>Eukaryota</taxon>
        <taxon>Viridiplantae</taxon>
        <taxon>Streptophyta</taxon>
        <taxon>Embryophyta</taxon>
        <taxon>Tracheophyta</taxon>
        <taxon>Polypodiopsida</taxon>
        <taxon>Polypodiidae</taxon>
        <taxon>Polypodiales</taxon>
        <taxon>Pteridineae</taxon>
        <taxon>Pteridaceae</taxon>
        <taxon>Parkerioideae</taxon>
        <taxon>Ceratopteris</taxon>
    </lineage>
</organism>
<dbReference type="Pfam" id="PF04535">
    <property type="entry name" value="CASP_dom"/>
    <property type="match status" value="1"/>
</dbReference>
<evidence type="ECO:0000313" key="11">
    <source>
        <dbReference type="EMBL" id="KAH7301012.1"/>
    </source>
</evidence>
<evidence type="ECO:0000256" key="5">
    <source>
        <dbReference type="ARBA" id="ARBA00022692"/>
    </source>
</evidence>
<comment type="subcellular location">
    <subcellularLocation>
        <location evidence="1 8">Cell membrane</location>
        <topology evidence="1 8">Multi-pass membrane protein</topology>
    </subcellularLocation>
</comment>
<comment type="caution">
    <text evidence="11">The sequence shown here is derived from an EMBL/GenBank/DDBJ whole genome shotgun (WGS) entry which is preliminary data.</text>
</comment>
<dbReference type="InterPro" id="IPR044173">
    <property type="entry name" value="CASPL"/>
</dbReference>
<accession>A0A8T2RXC4</accession>
<evidence type="ECO:0000259" key="10">
    <source>
        <dbReference type="Pfam" id="PF04535"/>
    </source>
</evidence>
<protein>
    <recommendedName>
        <fullName evidence="8">CASP-like protein</fullName>
    </recommendedName>
</protein>
<dbReference type="OrthoDB" id="749363at2759"/>
<proteinExistence type="inferred from homology"/>
<keyword evidence="4 8" id="KW-1003">Cell membrane</keyword>
<evidence type="ECO:0000256" key="7">
    <source>
        <dbReference type="ARBA" id="ARBA00023136"/>
    </source>
</evidence>
<evidence type="ECO:0000256" key="8">
    <source>
        <dbReference type="RuleBase" id="RU361233"/>
    </source>
</evidence>
<evidence type="ECO:0000256" key="2">
    <source>
        <dbReference type="ARBA" id="ARBA00007651"/>
    </source>
</evidence>
<evidence type="ECO:0000256" key="6">
    <source>
        <dbReference type="ARBA" id="ARBA00022989"/>
    </source>
</evidence>
<sequence>MHANIHNSYRDTREREEAHRIVGNERERERERGGEGGFEEAEEAKRRRKAHMGGAAGGDPLTKGASSHVWIACCAAELATRTFAMLLSIAGGIVMAKNKLDIYYNIGGIRFLAASARYTDIEAFVYLVYANSIAAAYCFLSMPAIFLVERRHCINALLFFMDQALAFLLLGAAASSTEASYIAKRGESKTQWSEVCSTIEHFCTRVGVSLFLTFTAVLVFIALGIMSAKRLFGSSATCAPSCQLSAHA</sequence>
<dbReference type="OMA" id="HANIHNS"/>
<keyword evidence="12" id="KW-1185">Reference proteome</keyword>
<comment type="caution">
    <text evidence="8">Lacks conserved residue(s) required for the propagation of feature annotation.</text>
</comment>
<evidence type="ECO:0000256" key="9">
    <source>
        <dbReference type="SAM" id="MobiDB-lite"/>
    </source>
</evidence>
<evidence type="ECO:0000256" key="1">
    <source>
        <dbReference type="ARBA" id="ARBA00004651"/>
    </source>
</evidence>
<evidence type="ECO:0000313" key="12">
    <source>
        <dbReference type="Proteomes" id="UP000825935"/>
    </source>
</evidence>
<dbReference type="AlphaFoldDB" id="A0A8T2RXC4"/>
<feature type="transmembrane region" description="Helical" evidence="8">
    <location>
        <begin position="206"/>
        <end position="226"/>
    </location>
</feature>
<keyword evidence="5 8" id="KW-0812">Transmembrane</keyword>
<name>A0A8T2RXC4_CERRI</name>
<evidence type="ECO:0000256" key="3">
    <source>
        <dbReference type="ARBA" id="ARBA00011489"/>
    </source>
</evidence>
<dbReference type="EMBL" id="CM035428">
    <property type="protein sequence ID" value="KAH7301012.1"/>
    <property type="molecule type" value="Genomic_DNA"/>
</dbReference>
<feature type="compositionally biased region" description="Basic and acidic residues" evidence="9">
    <location>
        <begin position="8"/>
        <end position="34"/>
    </location>
</feature>
<keyword evidence="6 8" id="KW-1133">Transmembrane helix</keyword>
<comment type="subunit">
    <text evidence="3 8">Homodimer and heterodimers.</text>
</comment>
<feature type="transmembrane region" description="Helical" evidence="8">
    <location>
        <begin position="124"/>
        <end position="147"/>
    </location>
</feature>
<comment type="similarity">
    <text evidence="2 8">Belongs to the Casparian strip membrane proteins (CASP) family.</text>
</comment>
<feature type="transmembrane region" description="Helical" evidence="8">
    <location>
        <begin position="154"/>
        <end position="174"/>
    </location>
</feature>
<dbReference type="PANTHER" id="PTHR36488">
    <property type="entry name" value="CASP-LIKE PROTEIN 1U1"/>
    <property type="match status" value="1"/>
</dbReference>
<dbReference type="InterPro" id="IPR006459">
    <property type="entry name" value="CASP/CASPL"/>
</dbReference>
<dbReference type="GO" id="GO:0005886">
    <property type="term" value="C:plasma membrane"/>
    <property type="evidence" value="ECO:0007669"/>
    <property type="project" value="UniProtKB-SubCell"/>
</dbReference>
<keyword evidence="7 8" id="KW-0472">Membrane</keyword>
<dbReference type="NCBIfam" id="TIGR01569">
    <property type="entry name" value="A_tha_TIGR01569"/>
    <property type="match status" value="1"/>
</dbReference>